<dbReference type="NCBIfam" id="TIGR00281">
    <property type="entry name" value="SMC-Scp complex subunit ScpB"/>
    <property type="match status" value="1"/>
</dbReference>
<feature type="region of interest" description="Disordered" evidence="5">
    <location>
        <begin position="105"/>
        <end position="165"/>
    </location>
</feature>
<dbReference type="Proteomes" id="UP001208245">
    <property type="component" value="Unassembled WGS sequence"/>
</dbReference>
<dbReference type="EMBL" id="JAOXHL010000001">
    <property type="protein sequence ID" value="MCV3728204.1"/>
    <property type="molecule type" value="Genomic_DNA"/>
</dbReference>
<evidence type="ECO:0000256" key="4">
    <source>
        <dbReference type="ARBA" id="ARBA00023306"/>
    </source>
</evidence>
<protein>
    <submittedName>
        <fullName evidence="6">SMC-Scp complex subunit ScpB</fullName>
    </submittedName>
</protein>
<feature type="region of interest" description="Disordered" evidence="5">
    <location>
        <begin position="62"/>
        <end position="91"/>
    </location>
</feature>
<keyword evidence="7" id="KW-1185">Reference proteome</keyword>
<proteinExistence type="predicted"/>
<dbReference type="Pfam" id="PF04079">
    <property type="entry name" value="SMC_ScpB"/>
    <property type="match status" value="1"/>
</dbReference>
<keyword evidence="2" id="KW-0132">Cell division</keyword>
<keyword evidence="4" id="KW-0131">Cell cycle</keyword>
<sequence length="359" mass="41537">MSNKTDLQKLYKKNHDDENDIGFKNHQFFSYDDVDEDEEFKQSLKRQKNKILVENEHYQTNVQFVADETPETSSESTTNKEKKQSIFAPINPELYKKQDAAKKLSLRKQAPTYPNPFLNNDEMDEDDESSQDNTNVSTSKKAENKNKKNIKFNQPHKHFENQKFNNTFKTTDLSDEEKKNLLSVIESILYLAGEDGASLNDFKNVVQLPHSQITDLLNQLQKEYETSDSGVVLVKFGEKYKVLTKPKNKDHLTAFVNEPNKMILNKTTLITLSIIAYNQPTTRAKIYSIRKKDPKSAIDTLLKHNLIIEAGRAPTLGSPILYKVSQKFFDLFGIKNISELPRLEKDFKDFNPIDEENWD</sequence>
<dbReference type="Gene3D" id="1.10.10.10">
    <property type="entry name" value="Winged helix-like DNA-binding domain superfamily/Winged helix DNA-binding domain"/>
    <property type="match status" value="2"/>
</dbReference>
<evidence type="ECO:0000256" key="3">
    <source>
        <dbReference type="ARBA" id="ARBA00022829"/>
    </source>
</evidence>
<keyword evidence="3" id="KW-0159">Chromosome partition</keyword>
<feature type="compositionally biased region" description="Basic residues" evidence="5">
    <location>
        <begin position="147"/>
        <end position="156"/>
    </location>
</feature>
<dbReference type="PANTHER" id="PTHR34298">
    <property type="entry name" value="SEGREGATION AND CONDENSATION PROTEIN B"/>
    <property type="match status" value="1"/>
</dbReference>
<evidence type="ECO:0000313" key="7">
    <source>
        <dbReference type="Proteomes" id="UP001208245"/>
    </source>
</evidence>
<dbReference type="SUPFAM" id="SSF46785">
    <property type="entry name" value="Winged helix' DNA-binding domain"/>
    <property type="match status" value="2"/>
</dbReference>
<evidence type="ECO:0000313" key="6">
    <source>
        <dbReference type="EMBL" id="MCV3728204.1"/>
    </source>
</evidence>
<reference evidence="6 7" key="1">
    <citation type="journal article" date="2020" name="Int. J. Syst. Evol. Microbiol.">
        <title>Ureaplasma miroungigenitalium sp. nov. isolated from northern elephant seals (Mirounga angustirostris) and Ureaplasma zalophigenitalium sp. nov. isolated from California sea lions (Zalophus californianus).</title>
        <authorList>
            <person name="Volokhov D.V."/>
            <person name="Gulland F.M."/>
            <person name="Gao Y."/>
            <person name="Chizhikov V.E."/>
        </authorList>
    </citation>
    <scope>NUCLEOTIDE SEQUENCE [LARGE SCALE GENOMIC DNA]</scope>
    <source>
        <strain evidence="6 7">ES3182-GEN</strain>
    </source>
</reference>
<evidence type="ECO:0000256" key="2">
    <source>
        <dbReference type="ARBA" id="ARBA00022618"/>
    </source>
</evidence>
<gene>
    <name evidence="6" type="primary">scpB</name>
    <name evidence="6" type="ORF">OF376_00165</name>
</gene>
<accession>A0ABT3BLS0</accession>
<evidence type="ECO:0000256" key="1">
    <source>
        <dbReference type="ARBA" id="ARBA00022490"/>
    </source>
</evidence>
<dbReference type="InterPro" id="IPR036390">
    <property type="entry name" value="WH_DNA-bd_sf"/>
</dbReference>
<dbReference type="RefSeq" id="WP_263821535.1">
    <property type="nucleotide sequence ID" value="NZ_JAOXHL010000001.1"/>
</dbReference>
<comment type="caution">
    <text evidence="6">The sequence shown here is derived from an EMBL/GenBank/DDBJ whole genome shotgun (WGS) entry which is preliminary data.</text>
</comment>
<dbReference type="PANTHER" id="PTHR34298:SF2">
    <property type="entry name" value="SEGREGATION AND CONDENSATION PROTEIN B"/>
    <property type="match status" value="1"/>
</dbReference>
<evidence type="ECO:0000256" key="5">
    <source>
        <dbReference type="SAM" id="MobiDB-lite"/>
    </source>
</evidence>
<dbReference type="InterPro" id="IPR005234">
    <property type="entry name" value="ScpB_csome_segregation"/>
</dbReference>
<name>A0ABT3BLS0_9BACT</name>
<dbReference type="InterPro" id="IPR036388">
    <property type="entry name" value="WH-like_DNA-bd_sf"/>
</dbReference>
<keyword evidence="1" id="KW-0963">Cytoplasm</keyword>
<feature type="compositionally biased region" description="Acidic residues" evidence="5">
    <location>
        <begin position="121"/>
        <end position="130"/>
    </location>
</feature>
<organism evidence="6 7">
    <name type="scientific">Ureaplasma miroungigenitalium</name>
    <dbReference type="NCBI Taxonomy" id="1042321"/>
    <lineage>
        <taxon>Bacteria</taxon>
        <taxon>Bacillati</taxon>
        <taxon>Mycoplasmatota</taxon>
        <taxon>Mycoplasmoidales</taxon>
        <taxon>Mycoplasmoidaceae</taxon>
        <taxon>Ureaplasma</taxon>
    </lineage>
</organism>